<dbReference type="Gene3D" id="3.30.530.20">
    <property type="match status" value="1"/>
</dbReference>
<reference evidence="1 2" key="1">
    <citation type="submission" date="2021-11" db="EMBL/GenBank/DDBJ databases">
        <authorList>
            <person name="Liang Q."/>
            <person name="Mou H."/>
            <person name="Liu Z."/>
        </authorList>
    </citation>
    <scope>NUCLEOTIDE SEQUENCE [LARGE SCALE GENOMIC DNA]</scope>
    <source>
        <strain evidence="1 2">CHU3</strain>
    </source>
</reference>
<comment type="caution">
    <text evidence="1">The sequence shown here is derived from an EMBL/GenBank/DDBJ whole genome shotgun (WGS) entry which is preliminary data.</text>
</comment>
<proteinExistence type="predicted"/>
<evidence type="ECO:0000313" key="2">
    <source>
        <dbReference type="Proteomes" id="UP001209701"/>
    </source>
</evidence>
<protein>
    <submittedName>
        <fullName evidence="1">Uncharacterized protein</fullName>
    </submittedName>
</protein>
<evidence type="ECO:0000313" key="1">
    <source>
        <dbReference type="EMBL" id="MCV2369671.1"/>
    </source>
</evidence>
<dbReference type="EMBL" id="JAJIRN010000007">
    <property type="protein sequence ID" value="MCV2369671.1"/>
    <property type="molecule type" value="Genomic_DNA"/>
</dbReference>
<dbReference type="RefSeq" id="WP_263572253.1">
    <property type="nucleotide sequence ID" value="NZ_JAJIRN010000007.1"/>
</dbReference>
<organism evidence="1 2">
    <name type="scientific">Roseateles oligotrophus</name>
    <dbReference type="NCBI Taxonomy" id="1769250"/>
    <lineage>
        <taxon>Bacteria</taxon>
        <taxon>Pseudomonadati</taxon>
        <taxon>Pseudomonadota</taxon>
        <taxon>Betaproteobacteria</taxon>
        <taxon>Burkholderiales</taxon>
        <taxon>Sphaerotilaceae</taxon>
        <taxon>Roseateles</taxon>
    </lineage>
</organism>
<sequence>MQHIASPLIRFVPVEPKSLPMRWEEKEYLVSTRLFGLLPMGRQWVNISGRDRSIEAGRFCVELRDNGRGTLMSKWDHRVTIQASGQGCSYTDRVEINAGVLTPLVWLFAWFFYRHRQRRWQALVASGFSYE</sequence>
<dbReference type="Proteomes" id="UP001209701">
    <property type="component" value="Unassembled WGS sequence"/>
</dbReference>
<keyword evidence="2" id="KW-1185">Reference proteome</keyword>
<accession>A0ABT2YHZ3</accession>
<name>A0ABT2YHZ3_9BURK</name>
<dbReference type="InterPro" id="IPR023393">
    <property type="entry name" value="START-like_dom_sf"/>
</dbReference>
<gene>
    <name evidence="1" type="ORF">LNV07_16450</name>
</gene>